<protein>
    <recommendedName>
        <fullName evidence="4">DUF3784 domain-containing protein</fullName>
    </recommendedName>
</protein>
<keyword evidence="3" id="KW-1185">Reference proteome</keyword>
<accession>A0ABR7NS74</accession>
<dbReference type="EMBL" id="JACRTJ010000015">
    <property type="protein sequence ID" value="MBC8598970.1"/>
    <property type="molecule type" value="Genomic_DNA"/>
</dbReference>
<name>A0ABR7NS74_9FIRM</name>
<feature type="transmembrane region" description="Helical" evidence="1">
    <location>
        <begin position="6"/>
        <end position="28"/>
    </location>
</feature>
<dbReference type="Proteomes" id="UP000647491">
    <property type="component" value="Unassembled WGS sequence"/>
</dbReference>
<evidence type="ECO:0008006" key="4">
    <source>
        <dbReference type="Google" id="ProtNLM"/>
    </source>
</evidence>
<feature type="transmembrane region" description="Helical" evidence="1">
    <location>
        <begin position="67"/>
        <end position="89"/>
    </location>
</feature>
<keyword evidence="1" id="KW-1133">Transmembrane helix</keyword>
<keyword evidence="1" id="KW-0472">Membrane</keyword>
<organism evidence="2 3">
    <name type="scientific">Enterocloster hominis</name>
    <name type="common">ex Liu et al. 2021</name>
    <dbReference type="NCBI Taxonomy" id="2763663"/>
    <lineage>
        <taxon>Bacteria</taxon>
        <taxon>Bacillati</taxon>
        <taxon>Bacillota</taxon>
        <taxon>Clostridia</taxon>
        <taxon>Lachnospirales</taxon>
        <taxon>Lachnospiraceae</taxon>
        <taxon>Enterocloster</taxon>
    </lineage>
</organism>
<evidence type="ECO:0000313" key="3">
    <source>
        <dbReference type="Proteomes" id="UP000647491"/>
    </source>
</evidence>
<gene>
    <name evidence="2" type="ORF">H8708_06965</name>
</gene>
<dbReference type="RefSeq" id="WP_022272769.1">
    <property type="nucleotide sequence ID" value="NZ_JACRTJ010000015.1"/>
</dbReference>
<reference evidence="2 3" key="1">
    <citation type="submission" date="2020-08" db="EMBL/GenBank/DDBJ databases">
        <title>Genome public.</title>
        <authorList>
            <person name="Liu C."/>
            <person name="Sun Q."/>
        </authorList>
    </citation>
    <scope>NUCLEOTIDE SEQUENCE [LARGE SCALE GENOMIC DNA]</scope>
    <source>
        <strain evidence="2 3">BX10</strain>
    </source>
</reference>
<comment type="caution">
    <text evidence="2">The sequence shown here is derived from an EMBL/GenBank/DDBJ whole genome shotgun (WGS) entry which is preliminary data.</text>
</comment>
<evidence type="ECO:0000256" key="1">
    <source>
        <dbReference type="SAM" id="Phobius"/>
    </source>
</evidence>
<proteinExistence type="predicted"/>
<evidence type="ECO:0000313" key="2">
    <source>
        <dbReference type="EMBL" id="MBC8598970.1"/>
    </source>
</evidence>
<sequence length="97" mass="11059">MIAPFLLIISLGLLIYGALVTGGIYVPIRSKILIEDEGRAAWCKVEGFTKILWGLDLAVFAMYYEKIFLPTLCLVIFLGLTLYTIYITYKNNEKYLK</sequence>
<keyword evidence="1" id="KW-0812">Transmembrane</keyword>